<dbReference type="HOGENOM" id="CLU_010119_13_4_1"/>
<dbReference type="SUPFAM" id="SSF51197">
    <property type="entry name" value="Clavaminate synthase-like"/>
    <property type="match status" value="1"/>
</dbReference>
<protein>
    <submittedName>
        <fullName evidence="1">Uncharacterized protein</fullName>
    </submittedName>
</protein>
<accession>B8AZ57</accession>
<keyword evidence="2" id="KW-1185">Reference proteome</keyword>
<evidence type="ECO:0000313" key="1">
    <source>
        <dbReference type="EMBL" id="EEC78700.1"/>
    </source>
</evidence>
<sequence length="69" mass="8154">MVSSPRPRVSVIFFAGPPLRERLAPLPWLVAEDGGRRRYREFTWREYKASAYRTKLAENRLCHFETEAD</sequence>
<dbReference type="InterPro" id="IPR027443">
    <property type="entry name" value="IPNS-like_sf"/>
</dbReference>
<dbReference type="Proteomes" id="UP000007015">
    <property type="component" value="Chromosome 5"/>
</dbReference>
<name>B8AZ57_ORYSI</name>
<dbReference type="STRING" id="39946.B8AZ57"/>
<proteinExistence type="predicted"/>
<dbReference type="Gene3D" id="2.60.120.330">
    <property type="entry name" value="B-lactam Antibiotic, Isopenicillin N Synthase, Chain"/>
    <property type="match status" value="1"/>
</dbReference>
<gene>
    <name evidence="1" type="ORF">OsI_18859</name>
</gene>
<reference evidence="1 2" key="1">
    <citation type="journal article" date="2005" name="PLoS Biol.">
        <title>The genomes of Oryza sativa: a history of duplications.</title>
        <authorList>
            <person name="Yu J."/>
            <person name="Wang J."/>
            <person name="Lin W."/>
            <person name="Li S."/>
            <person name="Li H."/>
            <person name="Zhou J."/>
            <person name="Ni P."/>
            <person name="Dong W."/>
            <person name="Hu S."/>
            <person name="Zeng C."/>
            <person name="Zhang J."/>
            <person name="Zhang Y."/>
            <person name="Li R."/>
            <person name="Xu Z."/>
            <person name="Li S."/>
            <person name="Li X."/>
            <person name="Zheng H."/>
            <person name="Cong L."/>
            <person name="Lin L."/>
            <person name="Yin J."/>
            <person name="Geng J."/>
            <person name="Li G."/>
            <person name="Shi J."/>
            <person name="Liu J."/>
            <person name="Lv H."/>
            <person name="Li J."/>
            <person name="Wang J."/>
            <person name="Deng Y."/>
            <person name="Ran L."/>
            <person name="Shi X."/>
            <person name="Wang X."/>
            <person name="Wu Q."/>
            <person name="Li C."/>
            <person name="Ren X."/>
            <person name="Wang J."/>
            <person name="Wang X."/>
            <person name="Li D."/>
            <person name="Liu D."/>
            <person name="Zhang X."/>
            <person name="Ji Z."/>
            <person name="Zhao W."/>
            <person name="Sun Y."/>
            <person name="Zhang Z."/>
            <person name="Bao J."/>
            <person name="Han Y."/>
            <person name="Dong L."/>
            <person name="Ji J."/>
            <person name="Chen P."/>
            <person name="Wu S."/>
            <person name="Liu J."/>
            <person name="Xiao Y."/>
            <person name="Bu D."/>
            <person name="Tan J."/>
            <person name="Yang L."/>
            <person name="Ye C."/>
            <person name="Zhang J."/>
            <person name="Xu J."/>
            <person name="Zhou Y."/>
            <person name="Yu Y."/>
            <person name="Zhang B."/>
            <person name="Zhuang S."/>
            <person name="Wei H."/>
            <person name="Liu B."/>
            <person name="Lei M."/>
            <person name="Yu H."/>
            <person name="Li Y."/>
            <person name="Xu H."/>
            <person name="Wei S."/>
            <person name="He X."/>
            <person name="Fang L."/>
            <person name="Zhang Z."/>
            <person name="Zhang Y."/>
            <person name="Huang X."/>
            <person name="Su Z."/>
            <person name="Tong W."/>
            <person name="Li J."/>
            <person name="Tong Z."/>
            <person name="Li S."/>
            <person name="Ye J."/>
            <person name="Wang L."/>
            <person name="Fang L."/>
            <person name="Lei T."/>
            <person name="Chen C."/>
            <person name="Chen H."/>
            <person name="Xu Z."/>
            <person name="Li H."/>
            <person name="Huang H."/>
            <person name="Zhang F."/>
            <person name="Xu H."/>
            <person name="Li N."/>
            <person name="Zhao C."/>
            <person name="Li S."/>
            <person name="Dong L."/>
            <person name="Huang Y."/>
            <person name="Li L."/>
            <person name="Xi Y."/>
            <person name="Qi Q."/>
            <person name="Li W."/>
            <person name="Zhang B."/>
            <person name="Hu W."/>
            <person name="Zhang Y."/>
            <person name="Tian X."/>
            <person name="Jiao Y."/>
            <person name="Liang X."/>
            <person name="Jin J."/>
            <person name="Gao L."/>
            <person name="Zheng W."/>
            <person name="Hao B."/>
            <person name="Liu S."/>
            <person name="Wang W."/>
            <person name="Yuan L."/>
            <person name="Cao M."/>
            <person name="McDermott J."/>
            <person name="Samudrala R."/>
            <person name="Wang J."/>
            <person name="Wong G.K."/>
            <person name="Yang H."/>
        </authorList>
    </citation>
    <scope>NUCLEOTIDE SEQUENCE [LARGE SCALE GENOMIC DNA]</scope>
    <source>
        <strain evidence="2">cv. 93-11</strain>
    </source>
</reference>
<dbReference type="AlphaFoldDB" id="B8AZ57"/>
<dbReference type="EMBL" id="CM000130">
    <property type="protein sequence ID" value="EEC78700.1"/>
    <property type="molecule type" value="Genomic_DNA"/>
</dbReference>
<organism evidence="1 2">
    <name type="scientific">Oryza sativa subsp. indica</name>
    <name type="common">Rice</name>
    <dbReference type="NCBI Taxonomy" id="39946"/>
    <lineage>
        <taxon>Eukaryota</taxon>
        <taxon>Viridiplantae</taxon>
        <taxon>Streptophyta</taxon>
        <taxon>Embryophyta</taxon>
        <taxon>Tracheophyta</taxon>
        <taxon>Spermatophyta</taxon>
        <taxon>Magnoliopsida</taxon>
        <taxon>Liliopsida</taxon>
        <taxon>Poales</taxon>
        <taxon>Poaceae</taxon>
        <taxon>BOP clade</taxon>
        <taxon>Oryzoideae</taxon>
        <taxon>Oryzeae</taxon>
        <taxon>Oryzinae</taxon>
        <taxon>Oryza</taxon>
        <taxon>Oryza sativa</taxon>
    </lineage>
</organism>
<dbReference type="OMA" id="IHPENDI"/>
<dbReference type="Gramene" id="BGIOSGA018605-TA">
    <property type="protein sequence ID" value="BGIOSGA018605-PA"/>
    <property type="gene ID" value="BGIOSGA018605"/>
</dbReference>
<evidence type="ECO:0000313" key="2">
    <source>
        <dbReference type="Proteomes" id="UP000007015"/>
    </source>
</evidence>